<name>A0AAP4TWX1_9GAMM</name>
<keyword evidence="2" id="KW-1003">Cell membrane</keyword>
<evidence type="ECO:0000256" key="2">
    <source>
        <dbReference type="ARBA" id="ARBA00022475"/>
    </source>
</evidence>
<dbReference type="PROSITE" id="PS50850">
    <property type="entry name" value="MFS"/>
    <property type="match status" value="1"/>
</dbReference>
<feature type="transmembrane region" description="Helical" evidence="6">
    <location>
        <begin position="275"/>
        <end position="294"/>
    </location>
</feature>
<evidence type="ECO:0000259" key="7">
    <source>
        <dbReference type="PROSITE" id="PS50850"/>
    </source>
</evidence>
<feature type="transmembrane region" description="Helical" evidence="6">
    <location>
        <begin position="51"/>
        <end position="72"/>
    </location>
</feature>
<dbReference type="InterPro" id="IPR050189">
    <property type="entry name" value="MFS_Efflux_Transporters"/>
</dbReference>
<dbReference type="InterPro" id="IPR020846">
    <property type="entry name" value="MFS_dom"/>
</dbReference>
<dbReference type="CDD" id="cd17324">
    <property type="entry name" value="MFS_NepI_like"/>
    <property type="match status" value="1"/>
</dbReference>
<evidence type="ECO:0000256" key="3">
    <source>
        <dbReference type="ARBA" id="ARBA00022692"/>
    </source>
</evidence>
<evidence type="ECO:0000256" key="1">
    <source>
        <dbReference type="ARBA" id="ARBA00004651"/>
    </source>
</evidence>
<dbReference type="AlphaFoldDB" id="A0AAP4TWX1"/>
<dbReference type="PANTHER" id="PTHR43124">
    <property type="entry name" value="PURINE EFFLUX PUMP PBUE"/>
    <property type="match status" value="1"/>
</dbReference>
<dbReference type="Pfam" id="PF07690">
    <property type="entry name" value="MFS_1"/>
    <property type="match status" value="1"/>
</dbReference>
<evidence type="ECO:0000313" key="9">
    <source>
        <dbReference type="Proteomes" id="UP001170481"/>
    </source>
</evidence>
<accession>A0AAP4TWX1</accession>
<keyword evidence="5 6" id="KW-0472">Membrane</keyword>
<gene>
    <name evidence="8" type="ORF">Q4535_07145</name>
</gene>
<protein>
    <submittedName>
        <fullName evidence="8">MFS transporter</fullName>
    </submittedName>
</protein>
<feature type="transmembrane region" description="Helical" evidence="6">
    <location>
        <begin position="363"/>
        <end position="382"/>
    </location>
</feature>
<comment type="subcellular location">
    <subcellularLocation>
        <location evidence="1">Cell membrane</location>
        <topology evidence="1">Multi-pass membrane protein</topology>
    </subcellularLocation>
</comment>
<sequence length="395" mass="40599">MSASPVARHPRIAELALALGAFAIGTTEFVIMGLMPNIAADFNVSSQQVGYAISAYAMGVVVGAPLISALGARLPRRGLLIGLMLLFAVSNVASLLAPSLTSFAALRFIAGLPHGVYLGVAALVAADAAPAGERGRAVGRVMLGLTVAILIGAPAATWFGSLFGWHSAFLVVGLLALATAVLVRGFVPYQAGNQYATPLTELAALIKPRVLYTLGIACIGFGGMFSVYSYAVETLNVQAGLSQNLVPMVLAVFGVGTIIGNLIGSRAADIDLMRTIPAVLIWSALVQGGFYFAADGVWSGILFVGLVGTGIGLAPALQMRLMDVAEDAQTMAATLNHAAFNIANALGAWCGGMAFAYGPSHSSIGLVGVAMAIAGLIVFLLGQRHERRELQTSSA</sequence>
<dbReference type="SUPFAM" id="SSF103473">
    <property type="entry name" value="MFS general substrate transporter"/>
    <property type="match status" value="1"/>
</dbReference>
<feature type="transmembrane region" description="Helical" evidence="6">
    <location>
        <begin position="165"/>
        <end position="189"/>
    </location>
</feature>
<feature type="transmembrane region" description="Helical" evidence="6">
    <location>
        <begin position="300"/>
        <end position="317"/>
    </location>
</feature>
<proteinExistence type="predicted"/>
<dbReference type="EMBL" id="JAUORK010000006">
    <property type="protein sequence ID" value="MDO6671897.1"/>
    <property type="molecule type" value="Genomic_DNA"/>
</dbReference>
<keyword evidence="3 6" id="KW-0812">Transmembrane</keyword>
<feature type="transmembrane region" description="Helical" evidence="6">
    <location>
        <begin position="12"/>
        <end position="31"/>
    </location>
</feature>
<evidence type="ECO:0000256" key="4">
    <source>
        <dbReference type="ARBA" id="ARBA00022989"/>
    </source>
</evidence>
<dbReference type="Proteomes" id="UP001170481">
    <property type="component" value="Unassembled WGS sequence"/>
</dbReference>
<dbReference type="InterPro" id="IPR036259">
    <property type="entry name" value="MFS_trans_sf"/>
</dbReference>
<dbReference type="GO" id="GO:0022857">
    <property type="term" value="F:transmembrane transporter activity"/>
    <property type="evidence" value="ECO:0007669"/>
    <property type="project" value="InterPro"/>
</dbReference>
<feature type="transmembrane region" description="Helical" evidence="6">
    <location>
        <begin position="244"/>
        <end position="263"/>
    </location>
</feature>
<dbReference type="Gene3D" id="1.20.1250.20">
    <property type="entry name" value="MFS general substrate transporter like domains"/>
    <property type="match status" value="2"/>
</dbReference>
<feature type="transmembrane region" description="Helical" evidence="6">
    <location>
        <begin position="210"/>
        <end position="232"/>
    </location>
</feature>
<comment type="caution">
    <text evidence="8">The sequence shown here is derived from an EMBL/GenBank/DDBJ whole genome shotgun (WGS) entry which is preliminary data.</text>
</comment>
<feature type="domain" description="Major facilitator superfamily (MFS) profile" evidence="7">
    <location>
        <begin position="13"/>
        <end position="386"/>
    </location>
</feature>
<reference evidence="8" key="1">
    <citation type="submission" date="2023-07" db="EMBL/GenBank/DDBJ databases">
        <title>Genome content predicts the carbon catabolic preferences of heterotrophic bacteria.</title>
        <authorList>
            <person name="Gralka M."/>
        </authorList>
    </citation>
    <scope>NUCLEOTIDE SEQUENCE</scope>
    <source>
        <strain evidence="8">C2R13</strain>
    </source>
</reference>
<dbReference type="RefSeq" id="WP_303593538.1">
    <property type="nucleotide sequence ID" value="NZ_JAUORK010000006.1"/>
</dbReference>
<evidence type="ECO:0000313" key="8">
    <source>
        <dbReference type="EMBL" id="MDO6671897.1"/>
    </source>
</evidence>
<feature type="transmembrane region" description="Helical" evidence="6">
    <location>
        <begin position="79"/>
        <end position="97"/>
    </location>
</feature>
<feature type="transmembrane region" description="Helical" evidence="6">
    <location>
        <begin position="137"/>
        <end position="159"/>
    </location>
</feature>
<evidence type="ECO:0000256" key="5">
    <source>
        <dbReference type="ARBA" id="ARBA00023136"/>
    </source>
</evidence>
<dbReference type="InterPro" id="IPR011701">
    <property type="entry name" value="MFS"/>
</dbReference>
<feature type="transmembrane region" description="Helical" evidence="6">
    <location>
        <begin position="103"/>
        <end position="125"/>
    </location>
</feature>
<organism evidence="8 9">
    <name type="scientific">Cobetia amphilecti</name>
    <dbReference type="NCBI Taxonomy" id="1055104"/>
    <lineage>
        <taxon>Bacteria</taxon>
        <taxon>Pseudomonadati</taxon>
        <taxon>Pseudomonadota</taxon>
        <taxon>Gammaproteobacteria</taxon>
        <taxon>Oceanospirillales</taxon>
        <taxon>Halomonadaceae</taxon>
        <taxon>Cobetia</taxon>
    </lineage>
</organism>
<dbReference type="GO" id="GO:0005886">
    <property type="term" value="C:plasma membrane"/>
    <property type="evidence" value="ECO:0007669"/>
    <property type="project" value="UniProtKB-SubCell"/>
</dbReference>
<feature type="transmembrane region" description="Helical" evidence="6">
    <location>
        <begin position="338"/>
        <end position="357"/>
    </location>
</feature>
<dbReference type="PANTHER" id="PTHR43124:SF3">
    <property type="entry name" value="CHLORAMPHENICOL EFFLUX PUMP RV0191"/>
    <property type="match status" value="1"/>
</dbReference>
<keyword evidence="4 6" id="KW-1133">Transmembrane helix</keyword>
<evidence type="ECO:0000256" key="6">
    <source>
        <dbReference type="SAM" id="Phobius"/>
    </source>
</evidence>